<feature type="transmembrane region" description="Helical" evidence="1">
    <location>
        <begin position="104"/>
        <end position="122"/>
    </location>
</feature>
<keyword evidence="1" id="KW-0812">Transmembrane</keyword>
<feature type="transmembrane region" description="Helical" evidence="1">
    <location>
        <begin position="71"/>
        <end position="92"/>
    </location>
</feature>
<evidence type="ECO:0000313" key="3">
    <source>
        <dbReference type="Proteomes" id="UP000593626"/>
    </source>
</evidence>
<protein>
    <submittedName>
        <fullName evidence="2">DUF817 domain-containing protein</fullName>
    </submittedName>
</protein>
<reference evidence="2 3" key="1">
    <citation type="submission" date="2019-07" db="EMBL/GenBank/DDBJ databases">
        <title>Genome sequence of 2 isolates from Red Sea Mangroves.</title>
        <authorList>
            <person name="Sefrji F."/>
            <person name="Michoud G."/>
            <person name="Merlino G."/>
            <person name="Daffonchio D."/>
        </authorList>
    </citation>
    <scope>NUCLEOTIDE SEQUENCE [LARGE SCALE GENOMIC DNA]</scope>
    <source>
        <strain evidence="2 3">R1DC41</strain>
    </source>
</reference>
<dbReference type="PIRSF" id="PIRSF009141">
    <property type="entry name" value="UCP009141"/>
    <property type="match status" value="1"/>
</dbReference>
<dbReference type="EMBL" id="CP049742">
    <property type="protein sequence ID" value="QPC45553.1"/>
    <property type="molecule type" value="Genomic_DNA"/>
</dbReference>
<evidence type="ECO:0000256" key="1">
    <source>
        <dbReference type="SAM" id="Phobius"/>
    </source>
</evidence>
<keyword evidence="3" id="KW-1185">Reference proteome</keyword>
<sequence length="272" mass="31383">MRALTQLLHFGYQQALACAFPVAIFGALAFTQVVSLPFLPRYDWLLLFCIAVQVVMVYTGRETKDELKVVMMFHIIGLTLEIFKVHMGSWAYPEEAYTKVLGVPLYSGFMYASVASYLCQAWRRMGVQLIDWPPLYMVVMLAVMIYSNFFTHHFWWDVRWVLIGAVLLIFLKSVVFYEVIGTRYNMPVPLAFALIGFFIWIAENIATYFGAWQYPNQVDAWSLVHLGKVSSWFLLVIVSFFIVAALKQVKEEEVTTSFPLPDMKMRSNKSID</sequence>
<feature type="transmembrane region" description="Helical" evidence="1">
    <location>
        <begin position="134"/>
        <end position="155"/>
    </location>
</feature>
<organism evidence="2 3">
    <name type="scientific">Mangrovibacillus cuniculi</name>
    <dbReference type="NCBI Taxonomy" id="2593652"/>
    <lineage>
        <taxon>Bacteria</taxon>
        <taxon>Bacillati</taxon>
        <taxon>Bacillota</taxon>
        <taxon>Bacilli</taxon>
        <taxon>Bacillales</taxon>
        <taxon>Bacillaceae</taxon>
        <taxon>Mangrovibacillus</taxon>
    </lineage>
</organism>
<feature type="transmembrane region" description="Helical" evidence="1">
    <location>
        <begin position="42"/>
        <end position="59"/>
    </location>
</feature>
<feature type="transmembrane region" description="Helical" evidence="1">
    <location>
        <begin position="187"/>
        <end position="209"/>
    </location>
</feature>
<dbReference type="RefSeq" id="WP_239673057.1">
    <property type="nucleotide sequence ID" value="NZ_CP049742.1"/>
</dbReference>
<dbReference type="InterPro" id="IPR008535">
    <property type="entry name" value="DUF817"/>
</dbReference>
<keyword evidence="1" id="KW-0472">Membrane</keyword>
<evidence type="ECO:0000313" key="2">
    <source>
        <dbReference type="EMBL" id="QPC45553.1"/>
    </source>
</evidence>
<dbReference type="Proteomes" id="UP000593626">
    <property type="component" value="Chromosome"/>
</dbReference>
<dbReference type="AlphaFoldDB" id="A0A7S8C982"/>
<feature type="transmembrane region" description="Helical" evidence="1">
    <location>
        <begin position="161"/>
        <end position="180"/>
    </location>
</feature>
<dbReference type="KEGG" id="mcui:G8O30_00455"/>
<accession>A0A7S8C982</accession>
<dbReference type="Pfam" id="PF05675">
    <property type="entry name" value="DUF817"/>
    <property type="match status" value="1"/>
</dbReference>
<feature type="transmembrane region" description="Helical" evidence="1">
    <location>
        <begin position="12"/>
        <end position="30"/>
    </location>
</feature>
<proteinExistence type="predicted"/>
<keyword evidence="1" id="KW-1133">Transmembrane helix</keyword>
<name>A0A7S8C982_9BACI</name>
<gene>
    <name evidence="2" type="ORF">G8O30_00455</name>
</gene>
<feature type="transmembrane region" description="Helical" evidence="1">
    <location>
        <begin position="229"/>
        <end position="246"/>
    </location>
</feature>